<comment type="subcellular location">
    <subcellularLocation>
        <location evidence="1 7">Periplasm</location>
    </subcellularLocation>
</comment>
<evidence type="ECO:0000313" key="10">
    <source>
        <dbReference type="EMBL" id="MDF3835890.1"/>
    </source>
</evidence>
<dbReference type="InterPro" id="IPR050824">
    <property type="entry name" value="Thiol_disulfide_DsbA"/>
</dbReference>
<keyword evidence="6" id="KW-0676">Redox-active center</keyword>
<feature type="signal peptide" evidence="8">
    <location>
        <begin position="1"/>
        <end position="21"/>
    </location>
</feature>
<protein>
    <recommendedName>
        <fullName evidence="7">Thiol:disulfide interchange protein</fullName>
    </recommendedName>
</protein>
<keyword evidence="3 8" id="KW-0732">Signal</keyword>
<proteinExistence type="inferred from homology"/>
<dbReference type="InterPro" id="IPR013766">
    <property type="entry name" value="Thioredoxin_domain"/>
</dbReference>
<sequence length="227" mass="24863">MKKFLGCVLISLGFLAGTASASPAAPLAGSDYLVLPQAQPTSAGPGKIEVTEFFWYACPHCYALEPALQAWAMKQSKDVVFKRVAVAFQDRFEPHTRMFYALTALGKEAEMTPKVFKAIHVDHNYLLTAQAQADFLAQFGIDRKAYLDAYNGFAAQSNTRNADKTWRDYKIDGTPTIAIQGKYLVAPATSAESMQKAGTPATNEQQLFDATLKTADSIINGIRARRL</sequence>
<dbReference type="CDD" id="cd03019">
    <property type="entry name" value="DsbA_DsbA"/>
    <property type="match status" value="1"/>
</dbReference>
<dbReference type="InterPro" id="IPR036249">
    <property type="entry name" value="Thioredoxin-like_sf"/>
</dbReference>
<gene>
    <name evidence="10" type="ORF">P3W85_23495</name>
</gene>
<dbReference type="Pfam" id="PF01323">
    <property type="entry name" value="DSBA"/>
    <property type="match status" value="1"/>
</dbReference>
<dbReference type="PANTHER" id="PTHR35891:SF3">
    <property type="entry name" value="THIOL:DISULFIDE INTERCHANGE PROTEIN DSBL"/>
    <property type="match status" value="1"/>
</dbReference>
<dbReference type="Gene3D" id="3.40.30.10">
    <property type="entry name" value="Glutaredoxin"/>
    <property type="match status" value="1"/>
</dbReference>
<evidence type="ECO:0000256" key="5">
    <source>
        <dbReference type="ARBA" id="ARBA00023157"/>
    </source>
</evidence>
<feature type="chain" id="PRO_5046862679" description="Thiol:disulfide interchange protein" evidence="8">
    <location>
        <begin position="22"/>
        <end position="227"/>
    </location>
</feature>
<name>A0ABT6ATD7_9BURK</name>
<evidence type="ECO:0000313" key="11">
    <source>
        <dbReference type="Proteomes" id="UP001216674"/>
    </source>
</evidence>
<organism evidence="10 11">
    <name type="scientific">Cupriavidus basilensis</name>
    <dbReference type="NCBI Taxonomy" id="68895"/>
    <lineage>
        <taxon>Bacteria</taxon>
        <taxon>Pseudomonadati</taxon>
        <taxon>Pseudomonadota</taxon>
        <taxon>Betaproteobacteria</taxon>
        <taxon>Burkholderiales</taxon>
        <taxon>Burkholderiaceae</taxon>
        <taxon>Cupriavidus</taxon>
    </lineage>
</organism>
<evidence type="ECO:0000256" key="8">
    <source>
        <dbReference type="SAM" id="SignalP"/>
    </source>
</evidence>
<keyword evidence="11" id="KW-1185">Reference proteome</keyword>
<evidence type="ECO:0000256" key="7">
    <source>
        <dbReference type="PIRNR" id="PIRNR001488"/>
    </source>
</evidence>
<dbReference type="RefSeq" id="WP_017228006.1">
    <property type="nucleotide sequence ID" value="NZ_JARJLM010000392.1"/>
</dbReference>
<keyword evidence="5 7" id="KW-1015">Disulfide bond</keyword>
<comment type="caution">
    <text evidence="10">The sequence shown here is derived from an EMBL/GenBank/DDBJ whole genome shotgun (WGS) entry which is preliminary data.</text>
</comment>
<dbReference type="InterPro" id="IPR001853">
    <property type="entry name" value="DSBA-like_thioredoxin_dom"/>
</dbReference>
<comment type="similarity">
    <text evidence="2">Belongs to the thioredoxin family. DsbA subfamily.</text>
</comment>
<dbReference type="SUPFAM" id="SSF52833">
    <property type="entry name" value="Thioredoxin-like"/>
    <property type="match status" value="1"/>
</dbReference>
<reference evidence="10 11" key="1">
    <citation type="submission" date="2023-03" db="EMBL/GenBank/DDBJ databases">
        <title>Draft assemblies of triclosan tolerant bacteria isolated from returned activated sludge.</title>
        <authorList>
            <person name="Van Hamelsveld S."/>
        </authorList>
    </citation>
    <scope>NUCLEOTIDE SEQUENCE [LARGE SCALE GENOMIC DNA]</scope>
    <source>
        <strain evidence="10 11">GW210010_S58</strain>
    </source>
</reference>
<evidence type="ECO:0000256" key="1">
    <source>
        <dbReference type="ARBA" id="ARBA00004418"/>
    </source>
</evidence>
<evidence type="ECO:0000256" key="6">
    <source>
        <dbReference type="ARBA" id="ARBA00023284"/>
    </source>
</evidence>
<dbReference type="PROSITE" id="PS51352">
    <property type="entry name" value="THIOREDOXIN_2"/>
    <property type="match status" value="1"/>
</dbReference>
<dbReference type="EMBL" id="JARJLM010000392">
    <property type="protein sequence ID" value="MDF3835890.1"/>
    <property type="molecule type" value="Genomic_DNA"/>
</dbReference>
<dbReference type="Proteomes" id="UP001216674">
    <property type="component" value="Unassembled WGS sequence"/>
</dbReference>
<evidence type="ECO:0000256" key="4">
    <source>
        <dbReference type="ARBA" id="ARBA00022764"/>
    </source>
</evidence>
<keyword evidence="4 7" id="KW-0574">Periplasm</keyword>
<feature type="domain" description="Thioredoxin" evidence="9">
    <location>
        <begin position="10"/>
        <end position="203"/>
    </location>
</feature>
<dbReference type="PIRSF" id="PIRSF001488">
    <property type="entry name" value="Tdi_protein"/>
    <property type="match status" value="1"/>
</dbReference>
<evidence type="ECO:0000256" key="3">
    <source>
        <dbReference type="ARBA" id="ARBA00022729"/>
    </source>
</evidence>
<dbReference type="InterPro" id="IPR023205">
    <property type="entry name" value="DsbA/DsbL"/>
</dbReference>
<accession>A0ABT6ATD7</accession>
<dbReference type="PANTHER" id="PTHR35891">
    <property type="entry name" value="THIOL:DISULFIDE INTERCHANGE PROTEIN DSBA"/>
    <property type="match status" value="1"/>
</dbReference>
<evidence type="ECO:0000256" key="2">
    <source>
        <dbReference type="ARBA" id="ARBA00005791"/>
    </source>
</evidence>
<evidence type="ECO:0000259" key="9">
    <source>
        <dbReference type="PROSITE" id="PS51352"/>
    </source>
</evidence>